<protein>
    <submittedName>
        <fullName evidence="1">Uncharacterized protein</fullName>
    </submittedName>
</protein>
<evidence type="ECO:0000313" key="1">
    <source>
        <dbReference type="EMBL" id="KAL0056494.1"/>
    </source>
</evidence>
<organism evidence="1 2">
    <name type="scientific">Marasmius tenuissimus</name>
    <dbReference type="NCBI Taxonomy" id="585030"/>
    <lineage>
        <taxon>Eukaryota</taxon>
        <taxon>Fungi</taxon>
        <taxon>Dikarya</taxon>
        <taxon>Basidiomycota</taxon>
        <taxon>Agaricomycotina</taxon>
        <taxon>Agaricomycetes</taxon>
        <taxon>Agaricomycetidae</taxon>
        <taxon>Agaricales</taxon>
        <taxon>Marasmiineae</taxon>
        <taxon>Marasmiaceae</taxon>
        <taxon>Marasmius</taxon>
    </lineage>
</organism>
<reference evidence="1 2" key="1">
    <citation type="submission" date="2024-05" db="EMBL/GenBank/DDBJ databases">
        <title>A draft genome resource for the thread blight pathogen Marasmius tenuissimus strain MS-2.</title>
        <authorList>
            <person name="Yulfo-Soto G.E."/>
            <person name="Baruah I.K."/>
            <person name="Amoako-Attah I."/>
            <person name="Bukari Y."/>
            <person name="Meinhardt L.W."/>
            <person name="Bailey B.A."/>
            <person name="Cohen S.P."/>
        </authorList>
    </citation>
    <scope>NUCLEOTIDE SEQUENCE [LARGE SCALE GENOMIC DNA]</scope>
    <source>
        <strain evidence="1 2">MS-2</strain>
    </source>
</reference>
<keyword evidence="2" id="KW-1185">Reference proteome</keyword>
<sequence>MYQGLWIINPELTAKEVHQWRKNGILADKIKETFYSVPEEACGGYFPWFLQNEWVLNENTRVLDERRPEVLLEKMAQAAWERIGEDQSAEVPSWSKEKR</sequence>
<name>A0ABR2Z5K4_9AGAR</name>
<proteinExistence type="predicted"/>
<feature type="non-terminal residue" evidence="1">
    <location>
        <position position="99"/>
    </location>
</feature>
<dbReference type="EMBL" id="JBBXMP010001786">
    <property type="protein sequence ID" value="KAL0056494.1"/>
    <property type="molecule type" value="Genomic_DNA"/>
</dbReference>
<dbReference type="Proteomes" id="UP001437256">
    <property type="component" value="Unassembled WGS sequence"/>
</dbReference>
<evidence type="ECO:0000313" key="2">
    <source>
        <dbReference type="Proteomes" id="UP001437256"/>
    </source>
</evidence>
<comment type="caution">
    <text evidence="1">The sequence shown here is derived from an EMBL/GenBank/DDBJ whole genome shotgun (WGS) entry which is preliminary data.</text>
</comment>
<gene>
    <name evidence="1" type="ORF">AAF712_016902</name>
</gene>
<accession>A0ABR2Z5K4</accession>